<keyword evidence="2" id="KW-1185">Reference proteome</keyword>
<evidence type="ECO:0000313" key="1">
    <source>
        <dbReference type="EMBL" id="CAG8767448.1"/>
    </source>
</evidence>
<gene>
    <name evidence="1" type="ORF">RFULGI_LOCUS14803</name>
</gene>
<dbReference type="Proteomes" id="UP000789396">
    <property type="component" value="Unassembled WGS sequence"/>
</dbReference>
<accession>A0A9N9J6K6</accession>
<name>A0A9N9J6K6_9GLOM</name>
<reference evidence="1" key="1">
    <citation type="submission" date="2021-06" db="EMBL/GenBank/DDBJ databases">
        <authorList>
            <person name="Kallberg Y."/>
            <person name="Tangrot J."/>
            <person name="Rosling A."/>
        </authorList>
    </citation>
    <scope>NUCLEOTIDE SEQUENCE</scope>
    <source>
        <strain evidence="1">IN212</strain>
    </source>
</reference>
<dbReference type="OrthoDB" id="8191639at2759"/>
<protein>
    <submittedName>
        <fullName evidence="1">14557_t:CDS:1</fullName>
    </submittedName>
</protein>
<feature type="non-terminal residue" evidence="1">
    <location>
        <position position="1"/>
    </location>
</feature>
<dbReference type="Gene3D" id="3.30.420.10">
    <property type="entry name" value="Ribonuclease H-like superfamily/Ribonuclease H"/>
    <property type="match status" value="1"/>
</dbReference>
<dbReference type="EMBL" id="CAJVPZ010044386">
    <property type="protein sequence ID" value="CAG8767448.1"/>
    <property type="molecule type" value="Genomic_DNA"/>
</dbReference>
<dbReference type="InterPro" id="IPR012337">
    <property type="entry name" value="RNaseH-like_sf"/>
</dbReference>
<dbReference type="InterPro" id="IPR036397">
    <property type="entry name" value="RNaseH_sf"/>
</dbReference>
<dbReference type="AlphaFoldDB" id="A0A9N9J6K6"/>
<sequence>DTSGQKQNFIIRVSLVNYHGNAILDEIIRQPFNFTEFRSNITGVTPEIYATKG</sequence>
<proteinExistence type="predicted"/>
<dbReference type="GO" id="GO:0003676">
    <property type="term" value="F:nucleic acid binding"/>
    <property type="evidence" value="ECO:0007669"/>
    <property type="project" value="InterPro"/>
</dbReference>
<feature type="non-terminal residue" evidence="1">
    <location>
        <position position="53"/>
    </location>
</feature>
<comment type="caution">
    <text evidence="1">The sequence shown here is derived from an EMBL/GenBank/DDBJ whole genome shotgun (WGS) entry which is preliminary data.</text>
</comment>
<dbReference type="SUPFAM" id="SSF53098">
    <property type="entry name" value="Ribonuclease H-like"/>
    <property type="match status" value="1"/>
</dbReference>
<evidence type="ECO:0000313" key="2">
    <source>
        <dbReference type="Proteomes" id="UP000789396"/>
    </source>
</evidence>
<organism evidence="1 2">
    <name type="scientific">Racocetra fulgida</name>
    <dbReference type="NCBI Taxonomy" id="60492"/>
    <lineage>
        <taxon>Eukaryota</taxon>
        <taxon>Fungi</taxon>
        <taxon>Fungi incertae sedis</taxon>
        <taxon>Mucoromycota</taxon>
        <taxon>Glomeromycotina</taxon>
        <taxon>Glomeromycetes</taxon>
        <taxon>Diversisporales</taxon>
        <taxon>Gigasporaceae</taxon>
        <taxon>Racocetra</taxon>
    </lineage>
</organism>